<evidence type="ECO:0000256" key="4">
    <source>
        <dbReference type="ARBA" id="ARBA00022771"/>
    </source>
</evidence>
<dbReference type="EMBL" id="LN609529">
    <property type="protein sequence ID" value="CEF69370.1"/>
    <property type="molecule type" value="Genomic_DNA"/>
</dbReference>
<organism evidence="15">
    <name type="scientific">Strongyloides ratti</name>
    <name type="common">Parasitic roundworm</name>
    <dbReference type="NCBI Taxonomy" id="34506"/>
    <lineage>
        <taxon>Eukaryota</taxon>
        <taxon>Metazoa</taxon>
        <taxon>Ecdysozoa</taxon>
        <taxon>Nematoda</taxon>
        <taxon>Chromadorea</taxon>
        <taxon>Rhabditida</taxon>
        <taxon>Tylenchina</taxon>
        <taxon>Panagrolaimomorpha</taxon>
        <taxon>Strongyloidoidea</taxon>
        <taxon>Strongyloididae</taxon>
        <taxon>Strongyloides</taxon>
    </lineage>
</organism>
<sequence length="524" mass="57854">MDSLLSAINLPISPKRESDNETKKEINHSEMVFKEENNICEENKEEGSVTSNSSTDTDESFKKFTTPSITHPFNFAVAAAAAGLSQPYTNNLFLQSQLLHPNYMPNIAAMTAAINAATSNNFNISSNVENTQSKDILPFNNNPSTTVSVNMLTSGKTSQSSNNLFHSSNLFDTHHILGGNHNNLVGKNSHSSTSLSCAVCGDVSSGKHYGILACNGCSGFFKRSVRRRLIYRCQAGTGNCIVDKAHRNQCQACRLKKCIAKGMNKDAVQNERQPRNMATIKNPSDLAMRNGNIFGDGSGALATTAVDVLKVNNEYSCENISKSLSPIKNDISPETSELAARILYMSIKWAKSLPSFNQLSSSDQILLLIANWCDLFILSALQFSSSMEKFPLINETNFFFENDNNNMSKEESIGMLSIQNLFNFIKADNVDQGEFACLKTLVLFRPEIHGLTDICLVESLQDQAQMMLGQHTGKTSSKPTRFGKLLLFLPLLKTIDKRIVKNELLGRAFRNTPIEKVIQNILND</sequence>
<evidence type="ECO:0000256" key="8">
    <source>
        <dbReference type="ARBA" id="ARBA00023163"/>
    </source>
</evidence>
<keyword evidence="5 11" id="KW-0862">Zinc</keyword>
<dbReference type="GO" id="GO:0043565">
    <property type="term" value="F:sequence-specific DNA binding"/>
    <property type="evidence" value="ECO:0007669"/>
    <property type="project" value="InterPro"/>
</dbReference>
<reference evidence="16" key="1">
    <citation type="submission" date="2014-09" db="EMBL/GenBank/DDBJ databases">
        <authorList>
            <person name="Martin A.A."/>
        </authorList>
    </citation>
    <scope>NUCLEOTIDE SEQUENCE</scope>
    <source>
        <strain evidence="16">ED321</strain>
    </source>
</reference>
<dbReference type="SMART" id="SM00430">
    <property type="entry name" value="HOLI"/>
    <property type="match status" value="1"/>
</dbReference>
<keyword evidence="4 11" id="KW-0863">Zinc-finger</keyword>
<keyword evidence="3 11" id="KW-0479">Metal-binding</keyword>
<keyword evidence="8 11" id="KW-0804">Transcription</keyword>
<evidence type="ECO:0000259" key="13">
    <source>
        <dbReference type="PROSITE" id="PS51030"/>
    </source>
</evidence>
<dbReference type="FunFam" id="3.30.50.10:FF:000028">
    <property type="entry name" value="Nuclear receptor subfamily 2, group E, member 3"/>
    <property type="match status" value="1"/>
</dbReference>
<dbReference type="Pfam" id="PF00104">
    <property type="entry name" value="Hormone_recep"/>
    <property type="match status" value="1"/>
</dbReference>
<dbReference type="OrthoDB" id="5771769at2759"/>
<dbReference type="InterPro" id="IPR013088">
    <property type="entry name" value="Znf_NHR/GATA"/>
</dbReference>
<evidence type="ECO:0000256" key="9">
    <source>
        <dbReference type="ARBA" id="ARBA00023170"/>
    </source>
</evidence>
<dbReference type="CDD" id="cd06970">
    <property type="entry name" value="NR_DBD_PNR"/>
    <property type="match status" value="1"/>
</dbReference>
<reference evidence="17" key="3">
    <citation type="submission" date="2020-12" db="UniProtKB">
        <authorList>
            <consortium name="WormBaseParasite"/>
        </authorList>
    </citation>
    <scope>IDENTIFICATION</scope>
</reference>
<keyword evidence="9 11" id="KW-0675">Receptor</keyword>
<keyword evidence="7 11" id="KW-0238">DNA-binding</keyword>
<comment type="subcellular location">
    <subcellularLocation>
        <location evidence="1 11">Nucleus</location>
    </subcellularLocation>
</comment>
<feature type="compositionally biased region" description="Basic and acidic residues" evidence="12">
    <location>
        <begin position="14"/>
        <end position="47"/>
    </location>
</feature>
<dbReference type="Proteomes" id="UP000035682">
    <property type="component" value="Unplaced"/>
</dbReference>
<dbReference type="WBParaSite" id="SRAE_2000401900.1">
    <property type="protein sequence ID" value="SRAE_2000401900.1"/>
    <property type="gene ID" value="WBGene00264247"/>
</dbReference>
<evidence type="ECO:0000256" key="7">
    <source>
        <dbReference type="ARBA" id="ARBA00023125"/>
    </source>
</evidence>
<keyword evidence="10 11" id="KW-0539">Nucleus</keyword>
<dbReference type="PROSITE" id="PS51843">
    <property type="entry name" value="NR_LBD"/>
    <property type="match status" value="1"/>
</dbReference>
<gene>
    <name evidence="15 17 18" type="ORF">SRAE_2000401900</name>
</gene>
<dbReference type="AlphaFoldDB" id="A0A090LPB8"/>
<evidence type="ECO:0000256" key="10">
    <source>
        <dbReference type="ARBA" id="ARBA00023242"/>
    </source>
</evidence>
<evidence type="ECO:0000313" key="15">
    <source>
        <dbReference type="EMBL" id="CEF69370.1"/>
    </source>
</evidence>
<dbReference type="SMART" id="SM00399">
    <property type="entry name" value="ZnF_C4"/>
    <property type="match status" value="1"/>
</dbReference>
<evidence type="ECO:0000256" key="12">
    <source>
        <dbReference type="SAM" id="MobiDB-lite"/>
    </source>
</evidence>
<evidence type="ECO:0000256" key="1">
    <source>
        <dbReference type="ARBA" id="ARBA00004123"/>
    </source>
</evidence>
<evidence type="ECO:0000256" key="11">
    <source>
        <dbReference type="RuleBase" id="RU004334"/>
    </source>
</evidence>
<dbReference type="RefSeq" id="XP_024508570.1">
    <property type="nucleotide sequence ID" value="XM_024642839.1"/>
</dbReference>
<dbReference type="GO" id="GO:0045944">
    <property type="term" value="P:positive regulation of transcription by RNA polymerase II"/>
    <property type="evidence" value="ECO:0007669"/>
    <property type="project" value="UniProtKB-ARBA"/>
</dbReference>
<dbReference type="SUPFAM" id="SSF57716">
    <property type="entry name" value="Glucocorticoid receptor-like (DNA-binding domain)"/>
    <property type="match status" value="1"/>
</dbReference>
<proteinExistence type="inferred from homology"/>
<dbReference type="GeneID" id="36381740"/>
<evidence type="ECO:0000256" key="3">
    <source>
        <dbReference type="ARBA" id="ARBA00022723"/>
    </source>
</evidence>
<dbReference type="InterPro" id="IPR000536">
    <property type="entry name" value="Nucl_hrmn_rcpt_lig-bd"/>
</dbReference>
<dbReference type="GO" id="GO:0008270">
    <property type="term" value="F:zinc ion binding"/>
    <property type="evidence" value="ECO:0007669"/>
    <property type="project" value="UniProtKB-KW"/>
</dbReference>
<dbReference type="Gene3D" id="1.10.565.10">
    <property type="entry name" value="Retinoid X Receptor"/>
    <property type="match status" value="1"/>
</dbReference>
<dbReference type="PROSITE" id="PS00031">
    <property type="entry name" value="NUCLEAR_REC_DBD_1"/>
    <property type="match status" value="1"/>
</dbReference>
<dbReference type="InterPro" id="IPR035500">
    <property type="entry name" value="NHR-like_dom_sf"/>
</dbReference>
<dbReference type="PANTHER" id="PTHR24083">
    <property type="entry name" value="NUCLEAR HORMONE RECEPTOR"/>
    <property type="match status" value="1"/>
</dbReference>
<evidence type="ECO:0000256" key="5">
    <source>
        <dbReference type="ARBA" id="ARBA00022833"/>
    </source>
</evidence>
<accession>A0A090LPB8</accession>
<dbReference type="STRING" id="34506.A0A090LPB8"/>
<dbReference type="Gene3D" id="3.30.50.10">
    <property type="entry name" value="Erythroid Transcription Factor GATA-1, subunit A"/>
    <property type="match status" value="1"/>
</dbReference>
<comment type="similarity">
    <text evidence="2 11">Belongs to the nuclear hormone receptor family.</text>
</comment>
<dbReference type="Pfam" id="PF00105">
    <property type="entry name" value="zf-C4"/>
    <property type="match status" value="1"/>
</dbReference>
<feature type="domain" description="Nuclear receptor" evidence="13">
    <location>
        <begin position="194"/>
        <end position="270"/>
    </location>
</feature>
<dbReference type="InterPro" id="IPR001628">
    <property type="entry name" value="Znf_hrmn_rcpt"/>
</dbReference>
<dbReference type="InterPro" id="IPR050274">
    <property type="entry name" value="Nuclear_hormone_rcpt_NR2"/>
</dbReference>
<dbReference type="WormBase" id="SRAE_2000401900">
    <property type="protein sequence ID" value="SRP07221"/>
    <property type="gene ID" value="WBGene00264247"/>
</dbReference>
<dbReference type="GO" id="GO:0005634">
    <property type="term" value="C:nucleus"/>
    <property type="evidence" value="ECO:0007669"/>
    <property type="project" value="UniProtKB-SubCell"/>
</dbReference>
<feature type="region of interest" description="Disordered" evidence="12">
    <location>
        <begin position="1"/>
        <end position="59"/>
    </location>
</feature>
<dbReference type="SUPFAM" id="SSF48508">
    <property type="entry name" value="Nuclear receptor ligand-binding domain"/>
    <property type="match status" value="1"/>
</dbReference>
<reference evidence="15" key="2">
    <citation type="submission" date="2014-09" db="EMBL/GenBank/DDBJ databases">
        <authorList>
            <person name="Aslett A.Martin."/>
        </authorList>
    </citation>
    <scope>NUCLEOTIDE SEQUENCE</scope>
    <source>
        <strain evidence="15">ED321 Heterogonic</strain>
    </source>
</reference>
<dbReference type="PRINTS" id="PR00047">
    <property type="entry name" value="STROIDFINGER"/>
</dbReference>
<keyword evidence="6 11" id="KW-0805">Transcription regulation</keyword>
<keyword evidence="16" id="KW-1185">Reference proteome</keyword>
<dbReference type="GO" id="GO:0003700">
    <property type="term" value="F:DNA-binding transcription factor activity"/>
    <property type="evidence" value="ECO:0007669"/>
    <property type="project" value="InterPro"/>
</dbReference>
<name>A0A090LPB8_STRRB</name>
<evidence type="ECO:0000313" key="18">
    <source>
        <dbReference type="WormBase" id="SRAE_2000401900"/>
    </source>
</evidence>
<evidence type="ECO:0000256" key="2">
    <source>
        <dbReference type="ARBA" id="ARBA00005993"/>
    </source>
</evidence>
<evidence type="ECO:0000256" key="6">
    <source>
        <dbReference type="ARBA" id="ARBA00023015"/>
    </source>
</evidence>
<protein>
    <submittedName>
        <fullName evidence="15 17">Hormone receptor 51</fullName>
    </submittedName>
</protein>
<evidence type="ECO:0000313" key="16">
    <source>
        <dbReference type="Proteomes" id="UP000035682"/>
    </source>
</evidence>
<feature type="domain" description="NR LBD" evidence="14">
    <location>
        <begin position="312"/>
        <end position="524"/>
    </location>
</feature>
<dbReference type="InterPro" id="IPR001723">
    <property type="entry name" value="Nuclear_hrmn_rcpt"/>
</dbReference>
<dbReference type="OMA" id="IICKMYN"/>
<dbReference type="PRINTS" id="PR00398">
    <property type="entry name" value="STRDHORMONER"/>
</dbReference>
<evidence type="ECO:0000313" key="17">
    <source>
        <dbReference type="WBParaSite" id="SRAE_2000401900.1"/>
    </source>
</evidence>
<evidence type="ECO:0000259" key="14">
    <source>
        <dbReference type="PROSITE" id="PS51843"/>
    </source>
</evidence>
<dbReference type="CTD" id="36381740"/>
<dbReference type="PROSITE" id="PS51030">
    <property type="entry name" value="NUCLEAR_REC_DBD_2"/>
    <property type="match status" value="1"/>
</dbReference>